<reference evidence="18 19" key="1">
    <citation type="journal article" date="2014" name="Genome Biol. Evol.">
        <title>The genome of the myxosporean Thelohanellus kitauei shows adaptations to nutrient acquisition within its fish host.</title>
        <authorList>
            <person name="Yang Y."/>
            <person name="Xiong J."/>
            <person name="Zhou Z."/>
            <person name="Huo F."/>
            <person name="Miao W."/>
            <person name="Ran C."/>
            <person name="Liu Y."/>
            <person name="Zhang J."/>
            <person name="Feng J."/>
            <person name="Wang M."/>
            <person name="Wang M."/>
            <person name="Wang L."/>
            <person name="Yao B."/>
        </authorList>
    </citation>
    <scope>NUCLEOTIDE SEQUENCE [LARGE SCALE GENOMIC DNA]</scope>
    <source>
        <strain evidence="18">Wuqing</strain>
    </source>
</reference>
<dbReference type="GO" id="GO:0006096">
    <property type="term" value="P:glycolytic process"/>
    <property type="evidence" value="ECO:0007669"/>
    <property type="project" value="UniProtKB-KW"/>
</dbReference>
<dbReference type="OMA" id="RDSYCRT"/>
<dbReference type="InterPro" id="IPR032106">
    <property type="entry name" value="2-oxogl_dehyd_N"/>
</dbReference>
<dbReference type="Pfam" id="PF02779">
    <property type="entry name" value="Transket_pyr"/>
    <property type="match status" value="1"/>
</dbReference>
<comment type="cofactor">
    <cofactor evidence="2">
        <name>thiamine diphosphate</name>
        <dbReference type="ChEBI" id="CHEBI:58937"/>
    </cofactor>
</comment>
<dbReference type="SMART" id="SM00861">
    <property type="entry name" value="Transket_pyr"/>
    <property type="match status" value="1"/>
</dbReference>
<dbReference type="InterPro" id="IPR029061">
    <property type="entry name" value="THDP-binding"/>
</dbReference>
<evidence type="ECO:0000256" key="4">
    <source>
        <dbReference type="ARBA" id="ARBA00006936"/>
    </source>
</evidence>
<dbReference type="PANTHER" id="PTHR23152:SF4">
    <property type="entry name" value="2-OXOADIPATE DEHYDROGENASE COMPLEX COMPONENT E1"/>
    <property type="match status" value="1"/>
</dbReference>
<evidence type="ECO:0000256" key="16">
    <source>
        <dbReference type="ARBA" id="ARBA00042984"/>
    </source>
</evidence>
<dbReference type="PANTHER" id="PTHR23152">
    <property type="entry name" value="2-OXOGLUTARATE DEHYDROGENASE"/>
    <property type="match status" value="1"/>
</dbReference>
<dbReference type="GO" id="GO:0046872">
    <property type="term" value="F:metal ion binding"/>
    <property type="evidence" value="ECO:0007669"/>
    <property type="project" value="UniProtKB-KW"/>
</dbReference>
<organism evidence="18 19">
    <name type="scientific">Thelohanellus kitauei</name>
    <name type="common">Myxosporean</name>
    <dbReference type="NCBI Taxonomy" id="669202"/>
    <lineage>
        <taxon>Eukaryota</taxon>
        <taxon>Metazoa</taxon>
        <taxon>Cnidaria</taxon>
        <taxon>Myxozoa</taxon>
        <taxon>Myxosporea</taxon>
        <taxon>Bivalvulida</taxon>
        <taxon>Platysporina</taxon>
        <taxon>Myxobolidae</taxon>
        <taxon>Thelohanellus</taxon>
    </lineage>
</organism>
<dbReference type="NCBIfam" id="NF008907">
    <property type="entry name" value="PRK12270.1"/>
    <property type="match status" value="1"/>
</dbReference>
<keyword evidence="10" id="KW-0786">Thiamine pyrophosphate</keyword>
<keyword evidence="11" id="KW-0496">Mitochondrion</keyword>
<keyword evidence="9" id="KW-0560">Oxidoreductase</keyword>
<keyword evidence="12" id="KW-0324">Glycolysis</keyword>
<evidence type="ECO:0000313" key="18">
    <source>
        <dbReference type="EMBL" id="KII66745.1"/>
    </source>
</evidence>
<proteinExistence type="inferred from homology"/>
<feature type="domain" description="Transketolase-like pyrimidine-binding" evidence="17">
    <location>
        <begin position="618"/>
        <end position="832"/>
    </location>
</feature>
<comment type="subcellular location">
    <subcellularLocation>
        <location evidence="3">Mitochondrion</location>
    </subcellularLocation>
</comment>
<evidence type="ECO:0000259" key="17">
    <source>
        <dbReference type="SMART" id="SM00861"/>
    </source>
</evidence>
<protein>
    <recommendedName>
        <fullName evidence="15">2-oxoglutarate dehydrogenase, mitochondrial</fullName>
        <ecNumber evidence="5">1.2.4.2</ecNumber>
    </recommendedName>
    <alternativeName>
        <fullName evidence="16">2-oxoglutarate dehydrogenase complex component E1</fullName>
    </alternativeName>
    <alternativeName>
        <fullName evidence="13">Alpha-ketoglutarate dehydrogenase</fullName>
    </alternativeName>
</protein>
<dbReference type="Gene3D" id="3.40.50.970">
    <property type="match status" value="1"/>
</dbReference>
<dbReference type="AlphaFoldDB" id="A0A0C2MR09"/>
<dbReference type="Pfam" id="PF16078">
    <property type="entry name" value="2-oxogl_dehyd_N"/>
    <property type="match status" value="1"/>
</dbReference>
<keyword evidence="7" id="KW-0460">Magnesium</keyword>
<dbReference type="GO" id="GO:0006099">
    <property type="term" value="P:tricarboxylic acid cycle"/>
    <property type="evidence" value="ECO:0007669"/>
    <property type="project" value="TreeGrafter"/>
</dbReference>
<dbReference type="Proteomes" id="UP000031668">
    <property type="component" value="Unassembled WGS sequence"/>
</dbReference>
<dbReference type="InterPro" id="IPR042179">
    <property type="entry name" value="KGD_C_sf"/>
</dbReference>
<comment type="cofactor">
    <cofactor evidence="1">
        <name>Mg(2+)</name>
        <dbReference type="ChEBI" id="CHEBI:18420"/>
    </cofactor>
</comment>
<dbReference type="Pfam" id="PF16870">
    <property type="entry name" value="OxoGdeHyase_C"/>
    <property type="match status" value="1"/>
</dbReference>
<comment type="caution">
    <text evidence="18">The sequence shown here is derived from an EMBL/GenBank/DDBJ whole genome shotgun (WGS) entry which is preliminary data.</text>
</comment>
<dbReference type="InterPro" id="IPR031717">
    <property type="entry name" value="ODO-1/KGD_C"/>
</dbReference>
<dbReference type="EMBL" id="JWZT01003452">
    <property type="protein sequence ID" value="KII66745.1"/>
    <property type="molecule type" value="Genomic_DNA"/>
</dbReference>
<accession>A0A0C2MR09</accession>
<evidence type="ECO:0000256" key="10">
    <source>
        <dbReference type="ARBA" id="ARBA00023052"/>
    </source>
</evidence>
<dbReference type="NCBIfam" id="NF006914">
    <property type="entry name" value="PRK09404.1"/>
    <property type="match status" value="1"/>
</dbReference>
<dbReference type="NCBIfam" id="TIGR00239">
    <property type="entry name" value="2oxo_dh_E1"/>
    <property type="match status" value="1"/>
</dbReference>
<dbReference type="EC" id="1.2.4.2" evidence="5"/>
<evidence type="ECO:0000256" key="3">
    <source>
        <dbReference type="ARBA" id="ARBA00004173"/>
    </source>
</evidence>
<name>A0A0C2MR09_THEKT</name>
<comment type="similarity">
    <text evidence="4">Belongs to the alpha-ketoglutarate dehydrogenase family.</text>
</comment>
<evidence type="ECO:0000313" key="19">
    <source>
        <dbReference type="Proteomes" id="UP000031668"/>
    </source>
</evidence>
<dbReference type="FunFam" id="3.40.50.12470:FF:000007">
    <property type="entry name" value="2-oxoglutarate dehydrogenase e1 mitochondrial"/>
    <property type="match status" value="1"/>
</dbReference>
<sequence length="983" mass="112272">MFRTIGTVISGKHLFKRLNQAPALTGRRTSFLDASNASYIDELYEEWKKDPKSVHKSWDLVFRASEKGVNLDSYLSPQNSNFLNQVKPNQTCQTQIGAQQIIDQLSVNNLIHAYQANGHQVAMIDPFEGEFDVFEKHCDNLDISFWNLTQEHMDRMFILPQTTYIGGEKKEMSLREILHRLKQIYTSSIGIEYNHIESQEQMDWLRRRFESRIYEKLNVDDHQRILRRIVRATLFERYCAKKYPAEKRFGLEGLETMVALLGEVEDFSSIVGVESIFFGMAHRGRLNVLTNVCGQPPEHIFMRFNDHLEMEGSGSSDVKYHLGVSRNMINSKTGKPINISLIANPSHLEAVNPVVKGRVKAEQHLRNDPNGKKVMSVLIHGDAAFAGQGVVFETINMSKLENYNVGGTIHVVANNQIGFTTNPQYSRGSRYCTEVGKISKAPVIHVNADDAEAVCFVGRLAADYRNTFNRDVVVDLVGYRRHGHNEGDNPVFTQPLMYAIVSKRPDILEIYSKNLIESQIMDESTINQEIKSYEKLLDEEFSKAQQAKAVVNKVWIDSPWKNFFTDNPSFSLKSTGYDLNKIIQFQKMSCQFPSDFNINPGVKRVLDQRLDMLEKNKIDWAMGEIAAFSSLLTSGIHIRLSGQDVERGTFSHRHHVLHDSEIKGLKYCAMNHLDPQQEKYSLCNSPLSEYGVLGYEHGYSMANPNILAIWEGQFGDFANNAQSVIDQFICSGEDKWIRQSGIVMLLPHGYDGMGPEHSSARLERYLQLTREDPDTFPSFSKDTFEGEQLFNCNYIVAYPTTPANIFHLLRRQVAYQFRKPLVIMSPKNLLRHPMARSDLSEIAEGTHFKRIIEENGSCNTNSKKVKRHIICSGKVYYELYQMRKDKALDNLVAITRIEQLSPFPFDLVQSEISKYPNADLMYVQEEPKNQGAYYHVKPLIQVSCGYSKILKYSGREVSASPATGSKHRHMVEQTSLLEKAFEF</sequence>
<evidence type="ECO:0000256" key="11">
    <source>
        <dbReference type="ARBA" id="ARBA00023128"/>
    </source>
</evidence>
<dbReference type="Pfam" id="PF00676">
    <property type="entry name" value="E1_dh"/>
    <property type="match status" value="1"/>
</dbReference>
<keyword evidence="19" id="KW-1185">Reference proteome</keyword>
<dbReference type="InterPro" id="IPR001017">
    <property type="entry name" value="DH_E1"/>
</dbReference>
<dbReference type="SUPFAM" id="SSF52518">
    <property type="entry name" value="Thiamin diphosphate-binding fold (THDP-binding)"/>
    <property type="match status" value="2"/>
</dbReference>
<evidence type="ECO:0000256" key="13">
    <source>
        <dbReference type="ARBA" id="ARBA00030680"/>
    </source>
</evidence>
<evidence type="ECO:0000256" key="8">
    <source>
        <dbReference type="ARBA" id="ARBA00022946"/>
    </source>
</evidence>
<evidence type="ECO:0000256" key="12">
    <source>
        <dbReference type="ARBA" id="ARBA00023152"/>
    </source>
</evidence>
<keyword evidence="8" id="KW-0809">Transit peptide</keyword>
<evidence type="ECO:0000256" key="9">
    <source>
        <dbReference type="ARBA" id="ARBA00023002"/>
    </source>
</evidence>
<keyword evidence="6" id="KW-0479">Metal-binding</keyword>
<dbReference type="GO" id="GO:0030976">
    <property type="term" value="F:thiamine pyrophosphate binding"/>
    <property type="evidence" value="ECO:0007669"/>
    <property type="project" value="InterPro"/>
</dbReference>
<dbReference type="OrthoDB" id="413077at2759"/>
<dbReference type="Gene3D" id="1.10.287.1150">
    <property type="entry name" value="TPP helical domain"/>
    <property type="match status" value="1"/>
</dbReference>
<gene>
    <name evidence="18" type="ORF">RF11_09936</name>
</gene>
<evidence type="ECO:0000256" key="15">
    <source>
        <dbReference type="ARBA" id="ARBA00040267"/>
    </source>
</evidence>
<evidence type="ECO:0000256" key="5">
    <source>
        <dbReference type="ARBA" id="ARBA00012280"/>
    </source>
</evidence>
<dbReference type="InterPro" id="IPR011603">
    <property type="entry name" value="2oxoglutarate_DH_E1"/>
</dbReference>
<evidence type="ECO:0000256" key="14">
    <source>
        <dbReference type="ARBA" id="ARBA00037426"/>
    </source>
</evidence>
<dbReference type="Gene3D" id="3.40.50.11610">
    <property type="entry name" value="Multifunctional 2-oxoglutarate metabolism enzyme, C-terminal domain"/>
    <property type="match status" value="1"/>
</dbReference>
<dbReference type="PIRSF" id="PIRSF000157">
    <property type="entry name" value="Oxoglu_dh_E1"/>
    <property type="match status" value="1"/>
</dbReference>
<evidence type="ECO:0000256" key="7">
    <source>
        <dbReference type="ARBA" id="ARBA00022842"/>
    </source>
</evidence>
<evidence type="ECO:0000256" key="1">
    <source>
        <dbReference type="ARBA" id="ARBA00001946"/>
    </source>
</evidence>
<dbReference type="CDD" id="cd02016">
    <property type="entry name" value="TPP_E1_OGDC_like"/>
    <property type="match status" value="1"/>
</dbReference>
<dbReference type="GO" id="GO:0005739">
    <property type="term" value="C:mitochondrion"/>
    <property type="evidence" value="ECO:0007669"/>
    <property type="project" value="UniProtKB-SubCell"/>
</dbReference>
<dbReference type="GO" id="GO:0004591">
    <property type="term" value="F:oxoglutarate dehydrogenase (succinyl-transferring) activity"/>
    <property type="evidence" value="ECO:0007669"/>
    <property type="project" value="UniProtKB-EC"/>
</dbReference>
<dbReference type="GO" id="GO:0045252">
    <property type="term" value="C:oxoglutarate dehydrogenase complex"/>
    <property type="evidence" value="ECO:0007669"/>
    <property type="project" value="TreeGrafter"/>
</dbReference>
<dbReference type="Gene3D" id="3.40.50.12470">
    <property type="match status" value="1"/>
</dbReference>
<evidence type="ECO:0000256" key="6">
    <source>
        <dbReference type="ARBA" id="ARBA00022723"/>
    </source>
</evidence>
<comment type="function">
    <text evidence="14">The 2-oxoglutarate dehydrogenase complex catalyzes the overall conversion of 2-oxoglutarate to succinyl-CoA and CO(2). It contains multiple copies of three enzymatic components: 2-oxoglutarate dehydrogenase (E1), dihydrolipoamide succinyltransferase (E2) and lipoamide dehydrogenase (E3).</text>
</comment>
<evidence type="ECO:0000256" key="2">
    <source>
        <dbReference type="ARBA" id="ARBA00001964"/>
    </source>
</evidence>
<dbReference type="InterPro" id="IPR005475">
    <property type="entry name" value="Transketolase-like_Pyr-bd"/>
</dbReference>